<dbReference type="Gene3D" id="2.170.270.10">
    <property type="entry name" value="SET domain"/>
    <property type="match status" value="1"/>
</dbReference>
<feature type="region of interest" description="Disordered" evidence="3">
    <location>
        <begin position="194"/>
        <end position="215"/>
    </location>
</feature>
<organism evidence="5 6">
    <name type="scientific">Morus notabilis</name>
    <dbReference type="NCBI Taxonomy" id="981085"/>
    <lineage>
        <taxon>Eukaryota</taxon>
        <taxon>Viridiplantae</taxon>
        <taxon>Streptophyta</taxon>
        <taxon>Embryophyta</taxon>
        <taxon>Tracheophyta</taxon>
        <taxon>Spermatophyta</taxon>
        <taxon>Magnoliopsida</taxon>
        <taxon>eudicotyledons</taxon>
        <taxon>Gunneridae</taxon>
        <taxon>Pentapetalae</taxon>
        <taxon>rosids</taxon>
        <taxon>fabids</taxon>
        <taxon>Rosales</taxon>
        <taxon>Moraceae</taxon>
        <taxon>Moreae</taxon>
        <taxon>Morus</taxon>
    </lineage>
</organism>
<gene>
    <name evidence="5" type="ORF">L484_009743</name>
</gene>
<sequence length="762" mass="84894">MVVSKASDSASKIREKLEKNGKKLETHILQILSPTSTKHTSNGEENGSGKMLPWRIEHPLCKFSGCAQGFGDKDPVSCHDIAPPASTKLTYVERLPPYTTWIFLDRNQRMADDQSVVGRRRIYYDQHGSEALICSDSEEEMPEREEEKREFTKGEDRILRTVFREHGLGEDVVKTVSNFIGATTLEIQERYNTVKEQGEQKDDPNDSGESEPEKGISLDKSLTAALDSFDNLFCRRCMLFDCRLHGCSQPVAYPSEKQLYWSEHEDRKPCSDQCYLALTSVKNLQDPNTDNVLRLASSSAGEPGGDGSKDITSDESCVPQTTIGVKLDTIYNFEVAADALNEDESVIYHESIGKRKVMKHSDAPPQDLEKISNEAQGSSKKLKRLAALDVETGVSEHVKVKDLNFNVNTIHEDVSSHSENELQIITKNSGRASADEPVDNVAKEPEGIMEVLELKQSFDSKGQVELSSNSEWKQMEKELYMKGLEIFGRNSCLIARNLLSGLKTCLEVSRYMHEGGVSMPYRSNVGSSSFLDENGKTDTDCTDQEMPTKSRLIRRRGKARKLKYSTKSPGHPSIWKRIADGKNQSCAQRAAKIGLGGVIARRVNAEVASAHALLLDVNVTQMFVGIVGCGDGSLEEPPRQGDGQCGNMRLLLRQQQRILLAKSDVAGWGAFIKYVLDAYRKGDKLKFANHSSNPNCYAKVMLVAGDHRVGIFAKEHIEASEELFYDYRYGPDQAPAWARKPEGSKRDDPSTSQGRAKKHQSH</sequence>
<name>W9QCX2_9ROSA</name>
<evidence type="ECO:0000256" key="3">
    <source>
        <dbReference type="SAM" id="MobiDB-lite"/>
    </source>
</evidence>
<dbReference type="GO" id="GO:0031507">
    <property type="term" value="P:heterochromatin formation"/>
    <property type="evidence" value="ECO:0007669"/>
    <property type="project" value="TreeGrafter"/>
</dbReference>
<dbReference type="GO" id="GO:0046976">
    <property type="term" value="F:histone H3K27 methyltransferase activity"/>
    <property type="evidence" value="ECO:0007669"/>
    <property type="project" value="TreeGrafter"/>
</dbReference>
<feature type="region of interest" description="Disordered" evidence="3">
    <location>
        <begin position="735"/>
        <end position="762"/>
    </location>
</feature>
<comment type="subcellular location">
    <subcellularLocation>
        <location evidence="1">Nucleus</location>
    </subcellularLocation>
</comment>
<dbReference type="Proteomes" id="UP000030645">
    <property type="component" value="Unassembled WGS sequence"/>
</dbReference>
<evidence type="ECO:0000313" key="5">
    <source>
        <dbReference type="EMBL" id="EXB28584.1"/>
    </source>
</evidence>
<dbReference type="AlphaFoldDB" id="W9QCX2"/>
<dbReference type="STRING" id="981085.W9QCX2"/>
<feature type="compositionally biased region" description="Basic and acidic residues" evidence="3">
    <location>
        <begin position="739"/>
        <end position="749"/>
    </location>
</feature>
<keyword evidence="2" id="KW-0539">Nucleus</keyword>
<feature type="region of interest" description="Disordered" evidence="3">
    <location>
        <begin position="295"/>
        <end position="314"/>
    </location>
</feature>
<feature type="domain" description="SET" evidence="4">
    <location>
        <begin position="450"/>
        <end position="728"/>
    </location>
</feature>
<dbReference type="eggNOG" id="KOG1079">
    <property type="taxonomic scope" value="Eukaryota"/>
</dbReference>
<dbReference type="SUPFAM" id="SSF82199">
    <property type="entry name" value="SET domain"/>
    <property type="match status" value="1"/>
</dbReference>
<dbReference type="Pfam" id="PF00856">
    <property type="entry name" value="SET"/>
    <property type="match status" value="1"/>
</dbReference>
<dbReference type="SMART" id="SM00317">
    <property type="entry name" value="SET"/>
    <property type="match status" value="1"/>
</dbReference>
<dbReference type="PROSITE" id="PS50280">
    <property type="entry name" value="SET"/>
    <property type="match status" value="1"/>
</dbReference>
<dbReference type="GO" id="GO:0032259">
    <property type="term" value="P:methylation"/>
    <property type="evidence" value="ECO:0007669"/>
    <property type="project" value="UniProtKB-KW"/>
</dbReference>
<dbReference type="InterPro" id="IPR045318">
    <property type="entry name" value="EZH1/2-like"/>
</dbReference>
<feature type="compositionally biased region" description="Polar residues" evidence="3">
    <location>
        <begin position="32"/>
        <end position="45"/>
    </location>
</feature>
<dbReference type="Pfam" id="PF25996">
    <property type="entry name" value="HTH_CLF_N"/>
    <property type="match status" value="1"/>
</dbReference>
<reference evidence="6" key="1">
    <citation type="submission" date="2013-01" db="EMBL/GenBank/DDBJ databases">
        <title>Draft Genome Sequence of a Mulberry Tree, Morus notabilis C.K. Schneid.</title>
        <authorList>
            <person name="He N."/>
            <person name="Zhao S."/>
        </authorList>
    </citation>
    <scope>NUCLEOTIDE SEQUENCE</scope>
</reference>
<feature type="region of interest" description="Disordered" evidence="3">
    <location>
        <begin position="28"/>
        <end position="50"/>
    </location>
</feature>
<dbReference type="InterPro" id="IPR046341">
    <property type="entry name" value="SET_dom_sf"/>
</dbReference>
<evidence type="ECO:0000259" key="4">
    <source>
        <dbReference type="PROSITE" id="PS50280"/>
    </source>
</evidence>
<keyword evidence="5" id="KW-0489">Methyltransferase</keyword>
<dbReference type="InterPro" id="IPR001214">
    <property type="entry name" value="SET_dom"/>
</dbReference>
<dbReference type="PROSITE" id="PS51576">
    <property type="entry name" value="SAM_MT43_EZ"/>
    <property type="match status" value="1"/>
</dbReference>
<dbReference type="PANTHER" id="PTHR45747:SF14">
    <property type="entry name" value="HISTONE-LYSINE N-METHYLTRANSFERASE EZA1"/>
    <property type="match status" value="1"/>
</dbReference>
<dbReference type="EMBL" id="KE343391">
    <property type="protein sequence ID" value="EXB28584.1"/>
    <property type="molecule type" value="Genomic_DNA"/>
</dbReference>
<evidence type="ECO:0000256" key="2">
    <source>
        <dbReference type="ARBA" id="ARBA00023242"/>
    </source>
</evidence>
<keyword evidence="6" id="KW-1185">Reference proteome</keyword>
<evidence type="ECO:0000313" key="6">
    <source>
        <dbReference type="Proteomes" id="UP000030645"/>
    </source>
</evidence>
<feature type="compositionally biased region" description="Basic and acidic residues" evidence="3">
    <location>
        <begin position="194"/>
        <end position="204"/>
    </location>
</feature>
<accession>W9QCX2</accession>
<dbReference type="InterPro" id="IPR058609">
    <property type="entry name" value="HTH_CLF-like"/>
</dbReference>
<proteinExistence type="predicted"/>
<dbReference type="GO" id="GO:0003682">
    <property type="term" value="F:chromatin binding"/>
    <property type="evidence" value="ECO:0007669"/>
    <property type="project" value="TreeGrafter"/>
</dbReference>
<keyword evidence="5" id="KW-0808">Transferase</keyword>
<dbReference type="PANTHER" id="PTHR45747">
    <property type="entry name" value="HISTONE-LYSINE N-METHYLTRANSFERASE E(Z)"/>
    <property type="match status" value="1"/>
</dbReference>
<evidence type="ECO:0000256" key="1">
    <source>
        <dbReference type="ARBA" id="ARBA00004123"/>
    </source>
</evidence>
<dbReference type="GO" id="GO:0031519">
    <property type="term" value="C:PcG protein complex"/>
    <property type="evidence" value="ECO:0007669"/>
    <property type="project" value="InterPro"/>
</dbReference>
<feature type="region of interest" description="Disordered" evidence="3">
    <location>
        <begin position="532"/>
        <end position="552"/>
    </location>
</feature>
<protein>
    <submittedName>
        <fullName evidence="5">Histone-lysine N-methyltransferase EZA1</fullName>
    </submittedName>
</protein>
<dbReference type="InterPro" id="IPR025778">
    <property type="entry name" value="Hist-Lys_N-MeTrfase_plant"/>
</dbReference>